<dbReference type="PANTHER" id="PTHR42870:SF1">
    <property type="entry name" value="NON-SPECIFIC LIPID-TRANSFER PROTEIN-LIKE 2"/>
    <property type="match status" value="1"/>
</dbReference>
<protein>
    <submittedName>
        <fullName evidence="2">Thiolase</fullName>
    </submittedName>
</protein>
<reference evidence="2 3" key="1">
    <citation type="submission" date="2017-10" db="EMBL/GenBank/DDBJ databases">
        <title>Two draft genome sequences of Pusillimonas sp. strains isolated from a nitrate- and radionuclide-contaminated groundwater in Russia.</title>
        <authorList>
            <person name="Grouzdev D.S."/>
            <person name="Tourova T.P."/>
            <person name="Goeva M.A."/>
            <person name="Babich T.L."/>
            <person name="Sokolova D.S."/>
            <person name="Abdullin R."/>
            <person name="Poltaraus A.B."/>
            <person name="Toshchakov S.V."/>
            <person name="Nazina T.N."/>
        </authorList>
    </citation>
    <scope>NUCLEOTIDE SEQUENCE [LARGE SCALE GENOMIC DNA]</scope>
    <source>
        <strain evidence="2 3">JR1/69-3-13</strain>
    </source>
</reference>
<evidence type="ECO:0000313" key="3">
    <source>
        <dbReference type="Proteomes" id="UP000234190"/>
    </source>
</evidence>
<dbReference type="PANTHER" id="PTHR42870">
    <property type="entry name" value="ACETYL-COA C-ACETYLTRANSFERASE"/>
    <property type="match status" value="1"/>
</dbReference>
<dbReference type="GO" id="GO:0003988">
    <property type="term" value="F:acetyl-CoA C-acyltransferase activity"/>
    <property type="evidence" value="ECO:0007669"/>
    <property type="project" value="UniProtKB-ARBA"/>
</dbReference>
<dbReference type="InterPro" id="IPR055140">
    <property type="entry name" value="Thiolase_C_2"/>
</dbReference>
<feature type="domain" description="Thiolase C-terminal" evidence="1">
    <location>
        <begin position="244"/>
        <end position="386"/>
    </location>
</feature>
<dbReference type="CDD" id="cd00829">
    <property type="entry name" value="SCP-x_thiolase"/>
    <property type="match status" value="1"/>
</dbReference>
<dbReference type="RefSeq" id="WP_102073295.1">
    <property type="nucleotide sequence ID" value="NZ_PDNW01000004.1"/>
</dbReference>
<dbReference type="InterPro" id="IPR016039">
    <property type="entry name" value="Thiolase-like"/>
</dbReference>
<organism evidence="2 3">
    <name type="scientific">Pollutimonas subterranea</name>
    <dbReference type="NCBI Taxonomy" id="2045210"/>
    <lineage>
        <taxon>Bacteria</taxon>
        <taxon>Pseudomonadati</taxon>
        <taxon>Pseudomonadota</taxon>
        <taxon>Betaproteobacteria</taxon>
        <taxon>Burkholderiales</taxon>
        <taxon>Alcaligenaceae</taxon>
        <taxon>Pollutimonas</taxon>
    </lineage>
</organism>
<evidence type="ECO:0000313" key="2">
    <source>
        <dbReference type="EMBL" id="PLC50748.1"/>
    </source>
</evidence>
<comment type="caution">
    <text evidence="2">The sequence shown here is derived from an EMBL/GenBank/DDBJ whole genome shotgun (WGS) entry which is preliminary data.</text>
</comment>
<dbReference type="InterPro" id="IPR002155">
    <property type="entry name" value="Thiolase"/>
</dbReference>
<dbReference type="EMBL" id="PDNW01000004">
    <property type="protein sequence ID" value="PLC50748.1"/>
    <property type="molecule type" value="Genomic_DNA"/>
</dbReference>
<accession>A0A2N4U6V3</accession>
<evidence type="ECO:0000259" key="1">
    <source>
        <dbReference type="Pfam" id="PF22691"/>
    </source>
</evidence>
<sequence length="390" mass="41310">MIDKKLRGAVAIAGVGQAGLGQAHGYTEMEILVQAAQRAVADAGLTMQDIDGIATASVTATMWAMPVIEHLGIRPTFIDSTMLGGSSFVAHLMPALQALESGQCNAVLVCYGSTQRTSTIGRAEIANARRKLDPQPYEAPYNPLNPLSSYALVAARHMHQYGTRREHLAEVAVAARRWAQMNPEATQRDPLTIEEVLASRMVSDPLSVRDCCLVTDGAGAYVLVRADRAKDLKQKPVYVLGSSTAVWNRQISSMADLTVTAAQQSGRIAFEMAGLAPKDIDVVELYDAFTINTILFLEDLGFCKKGEGGDFVSNGGIAPGGHLPVNTNGGGLSCIHPGMYGVFIMIEAVRQLRASCGERQVANAKTAVVHGNGGTLSSQSTAILGTQAAL</sequence>
<dbReference type="Pfam" id="PF22691">
    <property type="entry name" value="Thiolase_C_1"/>
    <property type="match status" value="1"/>
</dbReference>
<dbReference type="NCBIfam" id="NF004811">
    <property type="entry name" value="PRK06158.1"/>
    <property type="match status" value="1"/>
</dbReference>
<dbReference type="Proteomes" id="UP000234190">
    <property type="component" value="Unassembled WGS sequence"/>
</dbReference>
<dbReference type="OrthoDB" id="9790314at2"/>
<dbReference type="Gene3D" id="3.40.47.10">
    <property type="match status" value="1"/>
</dbReference>
<dbReference type="AlphaFoldDB" id="A0A2N4U6V3"/>
<gene>
    <name evidence="2" type="ORF">CR159_07055</name>
</gene>
<dbReference type="SUPFAM" id="SSF53901">
    <property type="entry name" value="Thiolase-like"/>
    <property type="match status" value="2"/>
</dbReference>
<name>A0A2N4U6V3_9BURK</name>
<proteinExistence type="predicted"/>
<dbReference type="PIRSF" id="PIRSF000429">
    <property type="entry name" value="Ac-CoA_Ac_transf"/>
    <property type="match status" value="1"/>
</dbReference>
<keyword evidence="3" id="KW-1185">Reference proteome</keyword>